<dbReference type="InterPro" id="IPR015421">
    <property type="entry name" value="PyrdxlP-dep_Trfase_major"/>
</dbReference>
<dbReference type="KEGG" id="pce:PECL_1533"/>
<comment type="similarity">
    <text evidence="5">Belongs to the class-II pyridoxal-phosphate-dependent aminotransferase family. MalY/PatB cystathionine beta-lyase subfamily.</text>
</comment>
<dbReference type="eggNOG" id="COG1168">
    <property type="taxonomic scope" value="Bacteria"/>
</dbReference>
<proteinExistence type="inferred from homology"/>
<dbReference type="InterPro" id="IPR004839">
    <property type="entry name" value="Aminotransferase_I/II_large"/>
</dbReference>
<dbReference type="HOGENOM" id="CLU_017584_15_0_9"/>
<dbReference type="InterPro" id="IPR051798">
    <property type="entry name" value="Class-II_PLP-Dep_Aminotrans"/>
</dbReference>
<name>G8PAG2_PEDCP</name>
<evidence type="ECO:0000259" key="6">
    <source>
        <dbReference type="Pfam" id="PF00155"/>
    </source>
</evidence>
<dbReference type="Gene3D" id="3.90.1150.10">
    <property type="entry name" value="Aspartate Aminotransferase, domain 1"/>
    <property type="match status" value="1"/>
</dbReference>
<keyword evidence="3" id="KW-0663">Pyridoxal phosphate</keyword>
<dbReference type="NCBIfam" id="TIGR04350">
    <property type="entry name" value="C_S_lyase_PatB"/>
    <property type="match status" value="1"/>
</dbReference>
<evidence type="ECO:0000313" key="8">
    <source>
        <dbReference type="Proteomes" id="UP000005444"/>
    </source>
</evidence>
<dbReference type="CDD" id="cd00609">
    <property type="entry name" value="AAT_like"/>
    <property type="match status" value="1"/>
</dbReference>
<accession>G8PAG2</accession>
<evidence type="ECO:0000256" key="2">
    <source>
        <dbReference type="ARBA" id="ARBA00012224"/>
    </source>
</evidence>
<sequence length="396" mass="45657">MEQEEFISKYAVDRHNTSSLKWDALEERFGNADLTPMWVADMEFKEPKAATEALKKRVENNVYGYSVVPEGYFKTYQAWQKKRHNIRLESEWLLFDNGVVSSLYTLVNTFTQPNDAVLILTPVYYPFHDAIKDNGRRLIASQLVEEDGQFNMDFADIERKIVENDVKLFIQCSPHNPVGRIWTEKELATVLEICRKHHVLVVSDEIHQDIEIGKRKFISALSVEDEKFHNDLIVVTSPSKTFNMAGLLNSHVIIPNEKIREQFKIGKNRFNHTDESILGQIAAEAAYRDGEEWLEAVLEVIRTNYQYVKNQLAANVPEIKVADLQGTYLLWVDLRGLVAPEQVRQFVQDKVGIAVDYGEWFGEDKLGCIRLNLATEPQFIENAVQNIVKFAGQYRK</sequence>
<gene>
    <name evidence="7" type="ordered locus">PECL_1533</name>
</gene>
<dbReference type="GO" id="GO:0030170">
    <property type="term" value="F:pyridoxal phosphate binding"/>
    <property type="evidence" value="ECO:0007669"/>
    <property type="project" value="InterPro"/>
</dbReference>
<dbReference type="EC" id="4.4.1.13" evidence="2"/>
<dbReference type="PATRIC" id="fig|701521.8.peg.1435"/>
<reference evidence="7 8" key="1">
    <citation type="journal article" date="2012" name="J. Bacteriol.">
        <title>Complete Genome Sequence of the Beer Spoilage Organism Pediococcus claussenii ATCC BAA-344T.</title>
        <authorList>
            <person name="Pittet V."/>
            <person name="Abegunde T."/>
            <person name="Marfleet T."/>
            <person name="Haakensen M."/>
            <person name="Morrow K."/>
            <person name="Jayaprakash T."/>
            <person name="Schroeder K."/>
            <person name="Trost B."/>
            <person name="Byrns S."/>
            <person name="Bergsveinson J."/>
            <person name="Kusalik A."/>
            <person name="Ziola B."/>
        </authorList>
    </citation>
    <scope>NUCLEOTIDE SEQUENCE [LARGE SCALE GENOMIC DNA]</scope>
    <source>
        <strain evidence="7 8">ATCC BAA-344</strain>
    </source>
</reference>
<dbReference type="GO" id="GO:0047804">
    <property type="term" value="F:cysteine-S-conjugate beta-lyase activity"/>
    <property type="evidence" value="ECO:0007669"/>
    <property type="project" value="UniProtKB-EC"/>
</dbReference>
<dbReference type="EMBL" id="CP003137">
    <property type="protein sequence ID" value="AEV95751.1"/>
    <property type="molecule type" value="Genomic_DNA"/>
</dbReference>
<keyword evidence="7" id="KW-0808">Transferase</keyword>
<dbReference type="PANTHER" id="PTHR43525:SF1">
    <property type="entry name" value="PROTEIN MALY"/>
    <property type="match status" value="1"/>
</dbReference>
<comment type="cofactor">
    <cofactor evidence="1">
        <name>pyridoxal 5'-phosphate</name>
        <dbReference type="ChEBI" id="CHEBI:597326"/>
    </cofactor>
</comment>
<keyword evidence="8" id="KW-1185">Reference proteome</keyword>
<dbReference type="SUPFAM" id="SSF53383">
    <property type="entry name" value="PLP-dependent transferases"/>
    <property type="match status" value="1"/>
</dbReference>
<dbReference type="Pfam" id="PF00155">
    <property type="entry name" value="Aminotran_1_2"/>
    <property type="match status" value="1"/>
</dbReference>
<protein>
    <recommendedName>
        <fullName evidence="2">cysteine-S-conjugate beta-lyase</fullName>
        <ecNumber evidence="2">4.4.1.13</ecNumber>
    </recommendedName>
</protein>
<dbReference type="InterPro" id="IPR015422">
    <property type="entry name" value="PyrdxlP-dep_Trfase_small"/>
</dbReference>
<evidence type="ECO:0000256" key="1">
    <source>
        <dbReference type="ARBA" id="ARBA00001933"/>
    </source>
</evidence>
<dbReference type="GO" id="GO:0008483">
    <property type="term" value="F:transaminase activity"/>
    <property type="evidence" value="ECO:0007669"/>
    <property type="project" value="UniProtKB-KW"/>
</dbReference>
<evidence type="ECO:0000256" key="5">
    <source>
        <dbReference type="ARBA" id="ARBA00037974"/>
    </source>
</evidence>
<dbReference type="Gene3D" id="3.40.640.10">
    <property type="entry name" value="Type I PLP-dependent aspartate aminotransferase-like (Major domain)"/>
    <property type="match status" value="1"/>
</dbReference>
<keyword evidence="4" id="KW-0456">Lyase</keyword>
<evidence type="ECO:0000256" key="3">
    <source>
        <dbReference type="ARBA" id="ARBA00022898"/>
    </source>
</evidence>
<dbReference type="InterPro" id="IPR015424">
    <property type="entry name" value="PyrdxlP-dep_Trfase"/>
</dbReference>
<evidence type="ECO:0000313" key="7">
    <source>
        <dbReference type="EMBL" id="AEV95751.1"/>
    </source>
</evidence>
<keyword evidence="7" id="KW-0032">Aminotransferase</keyword>
<dbReference type="RefSeq" id="WP_014215945.1">
    <property type="nucleotide sequence ID" value="NC_016605.1"/>
</dbReference>
<dbReference type="PANTHER" id="PTHR43525">
    <property type="entry name" value="PROTEIN MALY"/>
    <property type="match status" value="1"/>
</dbReference>
<dbReference type="STRING" id="701521.PECL_1533"/>
<organism evidence="7 8">
    <name type="scientific">Pediococcus claussenii (strain ATCC BAA-344 / DSM 14800 / JCM 18046 / KCTC 3811 / LMG 21948 / P06)</name>
    <dbReference type="NCBI Taxonomy" id="701521"/>
    <lineage>
        <taxon>Bacteria</taxon>
        <taxon>Bacillati</taxon>
        <taxon>Bacillota</taxon>
        <taxon>Bacilli</taxon>
        <taxon>Lactobacillales</taxon>
        <taxon>Lactobacillaceae</taxon>
        <taxon>Pediococcus</taxon>
    </lineage>
</organism>
<dbReference type="AlphaFoldDB" id="G8PAG2"/>
<dbReference type="Proteomes" id="UP000005444">
    <property type="component" value="Chromosome"/>
</dbReference>
<dbReference type="InterPro" id="IPR027619">
    <property type="entry name" value="C-S_lyase_PatB-like"/>
</dbReference>
<evidence type="ECO:0000256" key="4">
    <source>
        <dbReference type="ARBA" id="ARBA00023239"/>
    </source>
</evidence>
<feature type="domain" description="Aminotransferase class I/classII large" evidence="6">
    <location>
        <begin position="47"/>
        <end position="387"/>
    </location>
</feature>